<dbReference type="InterPro" id="IPR002885">
    <property type="entry name" value="PPR_rpt"/>
</dbReference>
<dbReference type="SUPFAM" id="SSF48452">
    <property type="entry name" value="TPR-like"/>
    <property type="match status" value="1"/>
</dbReference>
<dbReference type="Pfam" id="PF14223">
    <property type="entry name" value="Retrotran_gag_2"/>
    <property type="match status" value="1"/>
</dbReference>
<evidence type="ECO:0000256" key="1">
    <source>
        <dbReference type="ARBA" id="ARBA00022737"/>
    </source>
</evidence>
<organism evidence="2 3">
    <name type="scientific">Escallonia herrerae</name>
    <dbReference type="NCBI Taxonomy" id="1293975"/>
    <lineage>
        <taxon>Eukaryota</taxon>
        <taxon>Viridiplantae</taxon>
        <taxon>Streptophyta</taxon>
        <taxon>Embryophyta</taxon>
        <taxon>Tracheophyta</taxon>
        <taxon>Spermatophyta</taxon>
        <taxon>Magnoliopsida</taxon>
        <taxon>eudicotyledons</taxon>
        <taxon>Gunneridae</taxon>
        <taxon>Pentapetalae</taxon>
        <taxon>asterids</taxon>
        <taxon>campanulids</taxon>
        <taxon>Escalloniales</taxon>
        <taxon>Escalloniaceae</taxon>
        <taxon>Escallonia</taxon>
    </lineage>
</organism>
<name>A0AA88RV53_9ASTE</name>
<evidence type="ECO:0008006" key="4">
    <source>
        <dbReference type="Google" id="ProtNLM"/>
    </source>
</evidence>
<comment type="caution">
    <text evidence="2">The sequence shown here is derived from an EMBL/GenBank/DDBJ whole genome shotgun (WGS) entry which is preliminary data.</text>
</comment>
<evidence type="ECO:0000313" key="2">
    <source>
        <dbReference type="EMBL" id="KAK2996367.1"/>
    </source>
</evidence>
<dbReference type="InterPro" id="IPR011990">
    <property type="entry name" value="TPR-like_helical_dom_sf"/>
</dbReference>
<protein>
    <recommendedName>
        <fullName evidence="4">Pentatricopeptide repeat-containing protein</fullName>
    </recommendedName>
</protein>
<dbReference type="FunFam" id="1.25.40.10:FF:000341">
    <property type="entry name" value="Pentatricopeptide repeat-containing protein chloroplastic"/>
    <property type="match status" value="1"/>
</dbReference>
<keyword evidence="1" id="KW-0677">Repeat</keyword>
<dbReference type="Pfam" id="PF01535">
    <property type="entry name" value="PPR"/>
    <property type="match status" value="2"/>
</dbReference>
<dbReference type="PANTHER" id="PTHR47592">
    <property type="entry name" value="PBF68 PROTEIN"/>
    <property type="match status" value="1"/>
</dbReference>
<keyword evidence="3" id="KW-1185">Reference proteome</keyword>
<sequence>MVNAKALWESLERKYKTEDAGSKKFVVGKFLDFKMMDSKTVISQVQEFQLILHDIHAEGMVLGESFQVAALIEKLPPTWKDFKNYLKHKRKEMKLEDLIVRLRIEEDNRQSEKKAGNYHQEAKANVVEQDVLSLYPGRLSSRTVSTIAGRISLKDSESNSRLDLFPLLFCNLLAFQAAPTIQQPYLPLHFNYGPTTRISSHLHHPTTATLRTANNKNPLIQSLCKKGNLKEAIQVLSQEPNPTQQTYELLILSCSRQNSLADGEKVHRKLVNDGFDEDPFLATKLINMYSELDSIDHARQVFDKLYNRTIYVWNALFRALTLAGHGDEVLNLYCRMNCRTGLLSDRYRTNGVSRYGYVNLVDNGLPVSEYTQVELVSFTFPSIAPGLQKKDIKQMRPRAFNFLWQ</sequence>
<dbReference type="AlphaFoldDB" id="A0AA88RV53"/>
<proteinExistence type="predicted"/>
<accession>A0AA88RV53</accession>
<dbReference type="PANTHER" id="PTHR47592:SF27">
    <property type="entry name" value="OS08G0421700 PROTEIN"/>
    <property type="match status" value="1"/>
</dbReference>
<dbReference type="Gene3D" id="1.25.40.10">
    <property type="entry name" value="Tetratricopeptide repeat domain"/>
    <property type="match status" value="1"/>
</dbReference>
<dbReference type="Proteomes" id="UP001188597">
    <property type="component" value="Unassembled WGS sequence"/>
</dbReference>
<gene>
    <name evidence="2" type="ORF">RJ639_026368</name>
</gene>
<reference evidence="2" key="1">
    <citation type="submission" date="2022-12" db="EMBL/GenBank/DDBJ databases">
        <title>Draft genome assemblies for two species of Escallonia (Escalloniales).</title>
        <authorList>
            <person name="Chanderbali A."/>
            <person name="Dervinis C."/>
            <person name="Anghel I."/>
            <person name="Soltis D."/>
            <person name="Soltis P."/>
            <person name="Zapata F."/>
        </authorList>
    </citation>
    <scope>NUCLEOTIDE SEQUENCE</scope>
    <source>
        <strain evidence="2">UCBG64.0493</strain>
        <tissue evidence="2">Leaf</tissue>
    </source>
</reference>
<dbReference type="EMBL" id="JAVXUP010005176">
    <property type="protein sequence ID" value="KAK2996367.1"/>
    <property type="molecule type" value="Genomic_DNA"/>
</dbReference>
<evidence type="ECO:0000313" key="3">
    <source>
        <dbReference type="Proteomes" id="UP001188597"/>
    </source>
</evidence>